<sequence>MPAQQHFKSLISADSHVMEPLDLWWNALGSKFGDRTPRYLNEYRGEQGNFFYTGYQDWPVSWLRDNRPETERAALEAAERGMEACGYDPVVRVQFQEEAGIQAEVMNPTRLMNVMRNPDTEVLRACSTVYNDWLAEFVSHDSKRLIGVSVIPTDDVEWAVQELQRTAKKGLVSTMIPCQAPEDCPPYRDPIYDRFWAAACETDTPITLHILTGRKLDPIAFAHFQTEAEASDNPALWVDLLNEIQLVLANDFIFGGILDRFPQLKVICSEFEVSWVPGFMARLDQTEDVAPRLKIPKLKMKASDYMRERIWHGFIDDTAADFAIPYVGANRVLWGSDFPHIRSMGLDADSAVYNLIAKLDPNEQAQVVGGNATEVFRIEPS</sequence>
<dbReference type="Pfam" id="PF04909">
    <property type="entry name" value="Amidohydro_2"/>
    <property type="match status" value="1"/>
</dbReference>
<accession>W4LSP2</accession>
<keyword evidence="1" id="KW-0456">Lyase</keyword>
<comment type="caution">
    <text evidence="3">The sequence shown here is derived from an EMBL/GenBank/DDBJ whole genome shotgun (WGS) entry which is preliminary data.</text>
</comment>
<keyword evidence="4" id="KW-1185">Reference proteome</keyword>
<dbReference type="HOGENOM" id="CLU_039329_0_0_7"/>
<gene>
    <name evidence="3" type="ORF">ETSY1_11205</name>
</gene>
<dbReference type="SUPFAM" id="SSF51556">
    <property type="entry name" value="Metallo-dependent hydrolases"/>
    <property type="match status" value="1"/>
</dbReference>
<evidence type="ECO:0000259" key="2">
    <source>
        <dbReference type="Pfam" id="PF04909"/>
    </source>
</evidence>
<evidence type="ECO:0000256" key="1">
    <source>
        <dbReference type="ARBA" id="ARBA00023239"/>
    </source>
</evidence>
<name>W4LSP2_ENTF1</name>
<dbReference type="GO" id="GO:0005737">
    <property type="term" value="C:cytoplasm"/>
    <property type="evidence" value="ECO:0007669"/>
    <property type="project" value="TreeGrafter"/>
</dbReference>
<dbReference type="PANTHER" id="PTHR21240">
    <property type="entry name" value="2-AMINO-3-CARBOXYLMUCONATE-6-SEMIALDEHYDE DECARBOXYLASE"/>
    <property type="match status" value="1"/>
</dbReference>
<proteinExistence type="predicted"/>
<dbReference type="InterPro" id="IPR032465">
    <property type="entry name" value="ACMSD"/>
</dbReference>
<dbReference type="AlphaFoldDB" id="W4LSP2"/>
<dbReference type="GO" id="GO:0019748">
    <property type="term" value="P:secondary metabolic process"/>
    <property type="evidence" value="ECO:0007669"/>
    <property type="project" value="TreeGrafter"/>
</dbReference>
<organism evidence="3 4">
    <name type="scientific">Entotheonella factor</name>
    <dbReference type="NCBI Taxonomy" id="1429438"/>
    <lineage>
        <taxon>Bacteria</taxon>
        <taxon>Pseudomonadati</taxon>
        <taxon>Nitrospinota/Tectimicrobiota group</taxon>
        <taxon>Candidatus Tectimicrobiota</taxon>
        <taxon>Candidatus Entotheonellia</taxon>
        <taxon>Candidatus Entotheonellales</taxon>
        <taxon>Candidatus Entotheonellaceae</taxon>
        <taxon>Candidatus Entotheonella</taxon>
    </lineage>
</organism>
<reference evidence="3 4" key="1">
    <citation type="journal article" date="2014" name="Nature">
        <title>An environmental bacterial taxon with a large and distinct metabolic repertoire.</title>
        <authorList>
            <person name="Wilson M.C."/>
            <person name="Mori T."/>
            <person name="Ruckert C."/>
            <person name="Uria A.R."/>
            <person name="Helf M.J."/>
            <person name="Takada K."/>
            <person name="Gernert C."/>
            <person name="Steffens U.A."/>
            <person name="Heycke N."/>
            <person name="Schmitt S."/>
            <person name="Rinke C."/>
            <person name="Helfrich E.J."/>
            <person name="Brachmann A.O."/>
            <person name="Gurgui C."/>
            <person name="Wakimoto T."/>
            <person name="Kracht M."/>
            <person name="Crusemann M."/>
            <person name="Hentschel U."/>
            <person name="Abe I."/>
            <person name="Matsunaga S."/>
            <person name="Kalinowski J."/>
            <person name="Takeyama H."/>
            <person name="Piel J."/>
        </authorList>
    </citation>
    <scope>NUCLEOTIDE SEQUENCE [LARGE SCALE GENOMIC DNA]</scope>
    <source>
        <strain evidence="4">TSY1</strain>
    </source>
</reference>
<dbReference type="GO" id="GO:0016787">
    <property type="term" value="F:hydrolase activity"/>
    <property type="evidence" value="ECO:0007669"/>
    <property type="project" value="InterPro"/>
</dbReference>
<dbReference type="EMBL" id="AZHW01000338">
    <property type="protein sequence ID" value="ETX00437.1"/>
    <property type="molecule type" value="Genomic_DNA"/>
</dbReference>
<dbReference type="InterPro" id="IPR032466">
    <property type="entry name" value="Metal_Hydrolase"/>
</dbReference>
<feature type="domain" description="Amidohydrolase-related" evidence="2">
    <location>
        <begin position="122"/>
        <end position="378"/>
    </location>
</feature>
<dbReference type="Gene3D" id="3.20.20.140">
    <property type="entry name" value="Metal-dependent hydrolases"/>
    <property type="match status" value="1"/>
</dbReference>
<evidence type="ECO:0000313" key="4">
    <source>
        <dbReference type="Proteomes" id="UP000019141"/>
    </source>
</evidence>
<dbReference type="GO" id="GO:0016831">
    <property type="term" value="F:carboxy-lyase activity"/>
    <property type="evidence" value="ECO:0007669"/>
    <property type="project" value="InterPro"/>
</dbReference>
<evidence type="ECO:0000313" key="3">
    <source>
        <dbReference type="EMBL" id="ETX00437.1"/>
    </source>
</evidence>
<protein>
    <recommendedName>
        <fullName evidence="2">Amidohydrolase-related domain-containing protein</fullName>
    </recommendedName>
</protein>
<dbReference type="Proteomes" id="UP000019141">
    <property type="component" value="Unassembled WGS sequence"/>
</dbReference>
<dbReference type="PANTHER" id="PTHR21240:SF28">
    <property type="entry name" value="ISO-OROTATE DECARBOXYLASE (EUROFUNG)"/>
    <property type="match status" value="1"/>
</dbReference>
<dbReference type="InterPro" id="IPR006680">
    <property type="entry name" value="Amidohydro-rel"/>
</dbReference>